<sequence>REVIQQPQQQQQWQLQYQPAASDASAAAASTALSGAAGDPTGSAGRNTTEAEQILRLTLLPAAMHHTEQWVAAHRSVPLREMAVLQARYAEVEAGAVPEAEEDETAAQAGSSRESEEAAETELDELLAEGAELLTSGVLESGMEGEQEAVAAEEEANEAEEEEQEGGGKEQKVCAHAYGAAATGEVVSSEVSGGGPAVAGVVAGIGARERTDDDSAGGGGCANASGNVDDDEGNDIASGRAEVPWAVLEARADLQPLNELCSRPHGMAPTSGGTCTFSTDPRVSDAFINLPSVTATDRPNYAAGESGAESFVPRGRGSDPGIDPAPSSPGLGTASTSAVLVPKLQTESRGIHDTADGGAACGNSSSTGGGRTRRYA</sequence>
<organism evidence="2 3">
    <name type="scientific">Volvox reticuliferus</name>
    <dbReference type="NCBI Taxonomy" id="1737510"/>
    <lineage>
        <taxon>Eukaryota</taxon>
        <taxon>Viridiplantae</taxon>
        <taxon>Chlorophyta</taxon>
        <taxon>core chlorophytes</taxon>
        <taxon>Chlorophyceae</taxon>
        <taxon>CS clade</taxon>
        <taxon>Chlamydomonadales</taxon>
        <taxon>Volvocaceae</taxon>
        <taxon>Volvox</taxon>
    </lineage>
</organism>
<dbReference type="Proteomes" id="UP000747110">
    <property type="component" value="Unassembled WGS sequence"/>
</dbReference>
<dbReference type="EMBL" id="BNCP01000004">
    <property type="protein sequence ID" value="GIL72616.1"/>
    <property type="molecule type" value="Genomic_DNA"/>
</dbReference>
<proteinExistence type="predicted"/>
<name>A0A8J4BZV4_9CHLO</name>
<evidence type="ECO:0000313" key="3">
    <source>
        <dbReference type="Proteomes" id="UP000747110"/>
    </source>
</evidence>
<comment type="caution">
    <text evidence="2">The sequence shown here is derived from an EMBL/GenBank/DDBJ whole genome shotgun (WGS) entry which is preliminary data.</text>
</comment>
<feature type="non-terminal residue" evidence="2">
    <location>
        <position position="376"/>
    </location>
</feature>
<gene>
    <name evidence="2" type="ORF">Vretifemale_2958</name>
</gene>
<protein>
    <submittedName>
        <fullName evidence="2">Uncharacterized protein</fullName>
    </submittedName>
</protein>
<dbReference type="AlphaFoldDB" id="A0A8J4BZV4"/>
<feature type="region of interest" description="Disordered" evidence="1">
    <location>
        <begin position="1"/>
        <end position="48"/>
    </location>
</feature>
<feature type="non-terminal residue" evidence="2">
    <location>
        <position position="1"/>
    </location>
</feature>
<evidence type="ECO:0000313" key="2">
    <source>
        <dbReference type="EMBL" id="GIL72616.1"/>
    </source>
</evidence>
<feature type="compositionally biased region" description="Low complexity" evidence="1">
    <location>
        <begin position="1"/>
        <end position="37"/>
    </location>
</feature>
<feature type="region of interest" description="Disordered" evidence="1">
    <location>
        <begin position="298"/>
        <end position="376"/>
    </location>
</feature>
<accession>A0A8J4BZV4</accession>
<evidence type="ECO:0000256" key="1">
    <source>
        <dbReference type="SAM" id="MobiDB-lite"/>
    </source>
</evidence>
<keyword evidence="3" id="KW-1185">Reference proteome</keyword>
<feature type="region of interest" description="Disordered" evidence="1">
    <location>
        <begin position="142"/>
        <end position="171"/>
    </location>
</feature>
<feature type="compositionally biased region" description="Acidic residues" evidence="1">
    <location>
        <begin position="143"/>
        <end position="165"/>
    </location>
</feature>
<reference evidence="2" key="1">
    <citation type="journal article" date="2021" name="Proc. Natl. Acad. Sci. U.S.A.">
        <title>Three genomes in the algal genus Volvox reveal the fate of a haploid sex-determining region after a transition to homothallism.</title>
        <authorList>
            <person name="Yamamoto K."/>
            <person name="Hamaji T."/>
            <person name="Kawai-Toyooka H."/>
            <person name="Matsuzaki R."/>
            <person name="Takahashi F."/>
            <person name="Nishimura Y."/>
            <person name="Kawachi M."/>
            <person name="Noguchi H."/>
            <person name="Minakuchi Y."/>
            <person name="Umen J.G."/>
            <person name="Toyoda A."/>
            <person name="Nozaki H."/>
        </authorList>
    </citation>
    <scope>NUCLEOTIDE SEQUENCE</scope>
    <source>
        <strain evidence="2">NIES-3786</strain>
    </source>
</reference>
<feature type="region of interest" description="Disordered" evidence="1">
    <location>
        <begin position="210"/>
        <end position="236"/>
    </location>
</feature>
<feature type="region of interest" description="Disordered" evidence="1">
    <location>
        <begin position="95"/>
        <end position="122"/>
    </location>
</feature>